<keyword evidence="2" id="KW-0812">Transmembrane</keyword>
<organism evidence="3 4">
    <name type="scientific">Phnomibacter ginsenosidimutans</name>
    <dbReference type="NCBI Taxonomy" id="2676868"/>
    <lineage>
        <taxon>Bacteria</taxon>
        <taxon>Pseudomonadati</taxon>
        <taxon>Bacteroidota</taxon>
        <taxon>Chitinophagia</taxon>
        <taxon>Chitinophagales</taxon>
        <taxon>Chitinophagaceae</taxon>
        <taxon>Phnomibacter</taxon>
    </lineage>
</organism>
<evidence type="ECO:0000256" key="2">
    <source>
        <dbReference type="SAM" id="Phobius"/>
    </source>
</evidence>
<dbReference type="KEGG" id="fls:GLV81_00895"/>
<dbReference type="Pfam" id="PF16118">
    <property type="entry name" value="DUF4834"/>
    <property type="match status" value="1"/>
</dbReference>
<name>A0A6I6GGR5_9BACT</name>
<feature type="region of interest" description="Disordered" evidence="1">
    <location>
        <begin position="46"/>
        <end position="84"/>
    </location>
</feature>
<reference evidence="3 4" key="1">
    <citation type="submission" date="2019-11" db="EMBL/GenBank/DDBJ databases">
        <authorList>
            <person name="Im W.T."/>
        </authorList>
    </citation>
    <scope>NUCLEOTIDE SEQUENCE [LARGE SCALE GENOMIC DNA]</scope>
    <source>
        <strain evidence="3 4">SB-02</strain>
    </source>
</reference>
<proteinExistence type="predicted"/>
<accession>A0A6I6GGR5</accession>
<feature type="transmembrane region" description="Helical" evidence="2">
    <location>
        <begin position="6"/>
        <end position="25"/>
    </location>
</feature>
<keyword evidence="2" id="KW-0472">Membrane</keyword>
<gene>
    <name evidence="3" type="ORF">GLV81_00895</name>
</gene>
<dbReference type="AlphaFoldDB" id="A0A6I6GGR5"/>
<dbReference type="Proteomes" id="UP000426027">
    <property type="component" value="Chromosome"/>
</dbReference>
<dbReference type="EMBL" id="CP046566">
    <property type="protein sequence ID" value="QGW26848.1"/>
    <property type="molecule type" value="Genomic_DNA"/>
</dbReference>
<keyword evidence="4" id="KW-1185">Reference proteome</keyword>
<evidence type="ECO:0008006" key="5">
    <source>
        <dbReference type="Google" id="ProtNLM"/>
    </source>
</evidence>
<evidence type="ECO:0000313" key="3">
    <source>
        <dbReference type="EMBL" id="QGW26848.1"/>
    </source>
</evidence>
<sequence length="84" mass="9626">MTYVLWAVLAFILYRFVTGFLIPVVRTTSQVKKQFNAMRQQMEQAQQQYQQQAQGAQASQSSNAPGTKGKYDIEGEYIPFEDVK</sequence>
<keyword evidence="2" id="KW-1133">Transmembrane helix</keyword>
<dbReference type="InterPro" id="IPR032272">
    <property type="entry name" value="DUF4834"/>
</dbReference>
<dbReference type="RefSeq" id="WP_157476004.1">
    <property type="nucleotide sequence ID" value="NZ_CP046566.1"/>
</dbReference>
<evidence type="ECO:0000313" key="4">
    <source>
        <dbReference type="Proteomes" id="UP000426027"/>
    </source>
</evidence>
<evidence type="ECO:0000256" key="1">
    <source>
        <dbReference type="SAM" id="MobiDB-lite"/>
    </source>
</evidence>
<feature type="compositionally biased region" description="Low complexity" evidence="1">
    <location>
        <begin position="46"/>
        <end position="64"/>
    </location>
</feature>
<protein>
    <recommendedName>
        <fullName evidence="5">DUF4834 family protein</fullName>
    </recommendedName>
</protein>